<feature type="compositionally biased region" description="Polar residues" evidence="1">
    <location>
        <begin position="15"/>
        <end position="26"/>
    </location>
</feature>
<dbReference type="PROSITE" id="PS50821">
    <property type="entry name" value="PAZ"/>
    <property type="match status" value="1"/>
</dbReference>
<sequence length="919" mass="101233">MPPKTKGRRVAVPTASRSGAQSTQAPTPGHITTVGVRRPGEGRSGSTIPINVNSFIVKMAPPDNVEESSDTVAATSETVKVPTPDIFVWHYDVAFSDERNLGVGMNRDLIQQLKSQVAPAIFAGSWAVFDGRKNLYAVSELNLGATDSREFDVILPGMQPNPQLPPRVYKVKLTRVNKINLEILDRFCQGVQAHDNSVTTALQALNIALREEPSQRFPNRGRSFYTQEGSQPIGGGLVLWRGYFQSVRPARYGLLINVDIATGVMYQSGHLIDLCRAFLGVPVSQLSGNLDPRMKRALSVFLFGVRVRCTNAAGGTRTYSIRRLGPPANQVTFTLQGGVTTTVANYFQQINNHPLSYPHLLCVEVGGRGAMIPLELCTVLPGQLMRKEFPKDKRDALVKFSTMPPKVRLASVRKGFEELRIGTSAHAHNFGLSIEMTAPLAPAQPVPRLVSTEARVLKAPRLYYNPKTKNPTAVPKFGSWNMVDKQFYDAKVIAAWVLVSFEPPNRFNQRYVDDIAKGFVSACRRAGMTVTDADPTVKYLNGQGNITRDLVAAGDQCYADKKKKPTVFVAVLPDSAGHIYHTVKHWGDITMGIPTQCLKATNCVHAKENFWFNVALKVNVKLGGKNVIVDPANTSGILSEPRTPAIIMGADVTHPAPGSTTRPSYAAVVASVSLDAAKYVATQSIQTSRQELIDDLKEMTVHLLKEHMSYREHIDKVPPAERAPKRLIFYRDGVSESQFQQVKDMEIPRIQAACRELKINPKITFIVVGKRHHIRFFPAVDRDADRSGNCPAGTILDKDITHPTEFDYYLQSHGGIQGTSRPGHYSVLHDDNNFPPDSLQALDFALCHVYAAATRSVSIPAPVYYAHVVCDRLKLHFDPATSGSSEADSGSVDEADVLAAFKRDWKPVHPNQAKKMWFS</sequence>
<evidence type="ECO:0000259" key="3">
    <source>
        <dbReference type="PROSITE" id="PS50822"/>
    </source>
</evidence>
<evidence type="ECO:0000256" key="1">
    <source>
        <dbReference type="SAM" id="MobiDB-lite"/>
    </source>
</evidence>
<dbReference type="Pfam" id="PF16486">
    <property type="entry name" value="ArgoN"/>
    <property type="match status" value="1"/>
</dbReference>
<dbReference type="Pfam" id="PF02171">
    <property type="entry name" value="Piwi"/>
    <property type="match status" value="1"/>
</dbReference>
<dbReference type="InterPro" id="IPR012337">
    <property type="entry name" value="RNaseH-like_sf"/>
</dbReference>
<dbReference type="InterPro" id="IPR045246">
    <property type="entry name" value="Piwi_ago-like"/>
</dbReference>
<dbReference type="InterPro" id="IPR032473">
    <property type="entry name" value="Argonaute_Mid_dom"/>
</dbReference>
<dbReference type="InterPro" id="IPR036397">
    <property type="entry name" value="RNaseH_sf"/>
</dbReference>
<organism evidence="4 5">
    <name type="scientific">Roridomyces roridus</name>
    <dbReference type="NCBI Taxonomy" id="1738132"/>
    <lineage>
        <taxon>Eukaryota</taxon>
        <taxon>Fungi</taxon>
        <taxon>Dikarya</taxon>
        <taxon>Basidiomycota</taxon>
        <taxon>Agaricomycotina</taxon>
        <taxon>Agaricomycetes</taxon>
        <taxon>Agaricomycetidae</taxon>
        <taxon>Agaricales</taxon>
        <taxon>Marasmiineae</taxon>
        <taxon>Mycenaceae</taxon>
        <taxon>Roridomyces</taxon>
    </lineage>
</organism>
<accession>A0AAD7FML1</accession>
<dbReference type="GO" id="GO:0003723">
    <property type="term" value="F:RNA binding"/>
    <property type="evidence" value="ECO:0007669"/>
    <property type="project" value="InterPro"/>
</dbReference>
<evidence type="ECO:0000313" key="5">
    <source>
        <dbReference type="Proteomes" id="UP001221142"/>
    </source>
</evidence>
<gene>
    <name evidence="4" type="ORF">FB45DRAFT_44662</name>
</gene>
<dbReference type="Pfam" id="PF16487">
    <property type="entry name" value="ArgoMid"/>
    <property type="match status" value="1"/>
</dbReference>
<dbReference type="InterPro" id="IPR003165">
    <property type="entry name" value="Piwi"/>
</dbReference>
<reference evidence="4" key="1">
    <citation type="submission" date="2023-03" db="EMBL/GenBank/DDBJ databases">
        <title>Massive genome expansion in bonnet fungi (Mycena s.s.) driven by repeated elements and novel gene families across ecological guilds.</title>
        <authorList>
            <consortium name="Lawrence Berkeley National Laboratory"/>
            <person name="Harder C.B."/>
            <person name="Miyauchi S."/>
            <person name="Viragh M."/>
            <person name="Kuo A."/>
            <person name="Thoen E."/>
            <person name="Andreopoulos B."/>
            <person name="Lu D."/>
            <person name="Skrede I."/>
            <person name="Drula E."/>
            <person name="Henrissat B."/>
            <person name="Morin E."/>
            <person name="Kohler A."/>
            <person name="Barry K."/>
            <person name="LaButti K."/>
            <person name="Morin E."/>
            <person name="Salamov A."/>
            <person name="Lipzen A."/>
            <person name="Mereny Z."/>
            <person name="Hegedus B."/>
            <person name="Baldrian P."/>
            <person name="Stursova M."/>
            <person name="Weitz H."/>
            <person name="Taylor A."/>
            <person name="Grigoriev I.V."/>
            <person name="Nagy L.G."/>
            <person name="Martin F."/>
            <person name="Kauserud H."/>
        </authorList>
    </citation>
    <scope>NUCLEOTIDE SEQUENCE</scope>
    <source>
        <strain evidence="4">9284</strain>
    </source>
</reference>
<comment type="caution">
    <text evidence="4">The sequence shown here is derived from an EMBL/GenBank/DDBJ whole genome shotgun (WGS) entry which is preliminary data.</text>
</comment>
<dbReference type="Pfam" id="PF08699">
    <property type="entry name" value="ArgoL1"/>
    <property type="match status" value="1"/>
</dbReference>
<proteinExistence type="predicted"/>
<dbReference type="InterPro" id="IPR014811">
    <property type="entry name" value="ArgoL1"/>
</dbReference>
<dbReference type="SUPFAM" id="SSF101690">
    <property type="entry name" value="PAZ domain"/>
    <property type="match status" value="1"/>
</dbReference>
<dbReference type="InterPro" id="IPR036085">
    <property type="entry name" value="PAZ_dom_sf"/>
</dbReference>
<dbReference type="Gene3D" id="3.40.50.2300">
    <property type="match status" value="1"/>
</dbReference>
<dbReference type="SMART" id="SM01163">
    <property type="entry name" value="DUF1785"/>
    <property type="match status" value="1"/>
</dbReference>
<dbReference type="InterPro" id="IPR032474">
    <property type="entry name" value="Argonaute_N"/>
</dbReference>
<dbReference type="SMART" id="SM00950">
    <property type="entry name" value="Piwi"/>
    <property type="match status" value="1"/>
</dbReference>
<protein>
    <submittedName>
        <fullName evidence="4">Argonaute-like protein</fullName>
    </submittedName>
</protein>
<feature type="domain" description="PAZ" evidence="2">
    <location>
        <begin position="270"/>
        <end position="381"/>
    </location>
</feature>
<dbReference type="EMBL" id="JARKIF010000010">
    <property type="protein sequence ID" value="KAJ7628809.1"/>
    <property type="molecule type" value="Genomic_DNA"/>
</dbReference>
<evidence type="ECO:0000259" key="2">
    <source>
        <dbReference type="PROSITE" id="PS50821"/>
    </source>
</evidence>
<dbReference type="Proteomes" id="UP001221142">
    <property type="component" value="Unassembled WGS sequence"/>
</dbReference>
<feature type="domain" description="Piwi" evidence="3">
    <location>
        <begin position="567"/>
        <end position="878"/>
    </location>
</feature>
<dbReference type="Pfam" id="PF02170">
    <property type="entry name" value="PAZ"/>
    <property type="match status" value="1"/>
</dbReference>
<evidence type="ECO:0000313" key="4">
    <source>
        <dbReference type="EMBL" id="KAJ7628809.1"/>
    </source>
</evidence>
<name>A0AAD7FML1_9AGAR</name>
<keyword evidence="5" id="KW-1185">Reference proteome</keyword>
<dbReference type="CDD" id="cd04657">
    <property type="entry name" value="Piwi_ago-like"/>
    <property type="match status" value="1"/>
</dbReference>
<feature type="region of interest" description="Disordered" evidence="1">
    <location>
        <begin position="1"/>
        <end position="45"/>
    </location>
</feature>
<dbReference type="Gene3D" id="2.170.260.10">
    <property type="entry name" value="paz domain"/>
    <property type="match status" value="1"/>
</dbReference>
<dbReference type="Gene3D" id="3.30.420.10">
    <property type="entry name" value="Ribonuclease H-like superfamily/Ribonuclease H"/>
    <property type="match status" value="1"/>
</dbReference>
<dbReference type="AlphaFoldDB" id="A0AAD7FML1"/>
<dbReference type="SUPFAM" id="SSF53098">
    <property type="entry name" value="Ribonuclease H-like"/>
    <property type="match status" value="1"/>
</dbReference>
<dbReference type="PANTHER" id="PTHR22891">
    <property type="entry name" value="EUKARYOTIC TRANSLATION INITIATION FACTOR 2C"/>
    <property type="match status" value="1"/>
</dbReference>
<dbReference type="CDD" id="cd02846">
    <property type="entry name" value="PAZ_argonaute_like"/>
    <property type="match status" value="1"/>
</dbReference>
<dbReference type="InterPro" id="IPR003100">
    <property type="entry name" value="PAZ_dom"/>
</dbReference>
<dbReference type="PROSITE" id="PS50822">
    <property type="entry name" value="PIWI"/>
    <property type="match status" value="1"/>
</dbReference>